<dbReference type="OrthoDB" id="556365at2"/>
<evidence type="ECO:0000313" key="3">
    <source>
        <dbReference type="Proteomes" id="UP000319732"/>
    </source>
</evidence>
<keyword evidence="1" id="KW-1133">Transmembrane helix</keyword>
<organism evidence="2 3">
    <name type="scientific">Exilibacterium tricleocarpae</name>
    <dbReference type="NCBI Taxonomy" id="2591008"/>
    <lineage>
        <taxon>Bacteria</taxon>
        <taxon>Pseudomonadati</taxon>
        <taxon>Pseudomonadota</taxon>
        <taxon>Gammaproteobacteria</taxon>
        <taxon>Cellvibrionales</taxon>
        <taxon>Cellvibrionaceae</taxon>
        <taxon>Exilibacterium</taxon>
    </lineage>
</organism>
<accession>A0A545TFK7</accession>
<name>A0A545TFK7_9GAMM</name>
<evidence type="ECO:0000256" key="1">
    <source>
        <dbReference type="SAM" id="Phobius"/>
    </source>
</evidence>
<feature type="transmembrane region" description="Helical" evidence="1">
    <location>
        <begin position="91"/>
        <end position="115"/>
    </location>
</feature>
<reference evidence="2 3" key="1">
    <citation type="submission" date="2019-06" db="EMBL/GenBank/DDBJ databases">
        <title>Whole genome sequence for Cellvibrionaceae sp. R142.</title>
        <authorList>
            <person name="Wang G."/>
        </authorList>
    </citation>
    <scope>NUCLEOTIDE SEQUENCE [LARGE SCALE GENOMIC DNA]</scope>
    <source>
        <strain evidence="2 3">R142</strain>
    </source>
</reference>
<dbReference type="RefSeq" id="WP_142905164.1">
    <property type="nucleotide sequence ID" value="NZ_ML660095.1"/>
</dbReference>
<feature type="transmembrane region" description="Helical" evidence="1">
    <location>
        <begin position="67"/>
        <end position="85"/>
    </location>
</feature>
<keyword evidence="1" id="KW-0472">Membrane</keyword>
<keyword evidence="1" id="KW-0812">Transmembrane</keyword>
<comment type="caution">
    <text evidence="2">The sequence shown here is derived from an EMBL/GenBank/DDBJ whole genome shotgun (WGS) entry which is preliminary data.</text>
</comment>
<gene>
    <name evidence="2" type="ORF">FKG94_15185</name>
</gene>
<proteinExistence type="predicted"/>
<protein>
    <submittedName>
        <fullName evidence="2">Uncharacterized protein</fullName>
    </submittedName>
</protein>
<evidence type="ECO:0000313" key="2">
    <source>
        <dbReference type="EMBL" id="TQV75956.1"/>
    </source>
</evidence>
<keyword evidence="3" id="KW-1185">Reference proteome</keyword>
<dbReference type="Proteomes" id="UP000319732">
    <property type="component" value="Unassembled WGS sequence"/>
</dbReference>
<dbReference type="AlphaFoldDB" id="A0A545TFK7"/>
<sequence length="240" mass="27005">MLENIYKHLEGLYNRRGSFDASAFDDPVAMETDWWLIEPRNGGLRLHKLVNSGLDRVEIRTTMAGKAFCLIFVLIGVFLIGYFFYGLFDGLISALSALPALSVGLIFSGAGIFFFRLMSKTLFFDKNKGFFWKGDVELDMGGNNSSLEYFHKIKNIHALQLVSEGHRVSTRNKKFVRITYELNVVLKDARRLNIARVGGGGKIKKGQEINSVSTRQGNKLKDDAVALSRFLNKPVWDTVA</sequence>
<dbReference type="EMBL" id="VHSG01000015">
    <property type="protein sequence ID" value="TQV75956.1"/>
    <property type="molecule type" value="Genomic_DNA"/>
</dbReference>